<feature type="active site" description="Proton acceptor" evidence="2">
    <location>
        <position position="99"/>
    </location>
</feature>
<accession>A0A2R7YZS3</accession>
<evidence type="ECO:0000313" key="5">
    <source>
        <dbReference type="Proteomes" id="UP000244867"/>
    </source>
</evidence>
<dbReference type="GO" id="GO:0016740">
    <property type="term" value="F:transferase activity"/>
    <property type="evidence" value="ECO:0007669"/>
    <property type="project" value="UniProtKB-KW"/>
</dbReference>
<comment type="caution">
    <text evidence="4">The sequence shown here is derived from an EMBL/GenBank/DDBJ whole genome shotgun (WGS) entry which is preliminary data.</text>
</comment>
<keyword evidence="1" id="KW-0456">Lyase</keyword>
<dbReference type="PANTHER" id="PTHR12935">
    <property type="entry name" value="GAMMA-GLUTAMYLCYCLOTRANSFERASE"/>
    <property type="match status" value="1"/>
</dbReference>
<evidence type="ECO:0000256" key="1">
    <source>
        <dbReference type="ARBA" id="ARBA00023239"/>
    </source>
</evidence>
<name>A0A2R7YZS3_9ACTN</name>
<dbReference type="AlphaFoldDB" id="A0A2R7YZS3"/>
<dbReference type="InterPro" id="IPR017939">
    <property type="entry name" value="G-Glutamylcylcotransferase"/>
</dbReference>
<evidence type="ECO:0000313" key="4">
    <source>
        <dbReference type="EMBL" id="PUA81885.1"/>
    </source>
</evidence>
<feature type="binding site" evidence="3">
    <location>
        <position position="139"/>
    </location>
    <ligand>
        <name>substrate</name>
    </ligand>
</feature>
<protein>
    <submittedName>
        <fullName evidence="4">Gamma-glutamylcyclotransferase</fullName>
    </submittedName>
</protein>
<reference evidence="4 5" key="1">
    <citation type="submission" date="2018-03" db="EMBL/GenBank/DDBJ databases">
        <authorList>
            <person name="Keele B.F."/>
        </authorList>
    </citation>
    <scope>NUCLEOTIDE SEQUENCE [LARGE SCALE GENOMIC DNA]</scope>
    <source>
        <strain evidence="4 5">IB-3</strain>
    </source>
</reference>
<dbReference type="Gene3D" id="3.10.490.10">
    <property type="entry name" value="Gamma-glutamyl cyclotransferase-like"/>
    <property type="match status" value="1"/>
</dbReference>
<organism evidence="4 5">
    <name type="scientific">Nocardioides currus</name>
    <dbReference type="NCBI Taxonomy" id="2133958"/>
    <lineage>
        <taxon>Bacteria</taxon>
        <taxon>Bacillati</taxon>
        <taxon>Actinomycetota</taxon>
        <taxon>Actinomycetes</taxon>
        <taxon>Propionibacteriales</taxon>
        <taxon>Nocardioidaceae</taxon>
        <taxon>Nocardioides</taxon>
    </lineage>
</organism>
<dbReference type="SUPFAM" id="SSF110857">
    <property type="entry name" value="Gamma-glutamyl cyclotransferase-like"/>
    <property type="match status" value="1"/>
</dbReference>
<sequence>MRVGHGSHPSRRVAPRYPCPVTLYAAYGTNLDPGRMSERCPHSPLHSTGWLRGWRLTFGGEEHGWDGSLATIVEDPIEQVFVAVYDVTPEDESELDRWESADTGLYRKTRVRVVTMSGELVVWAYVLDAYEGGLPSASYLGVLADAAEAADAPADYAAGIRARACRSTGL</sequence>
<dbReference type="GO" id="GO:0003839">
    <property type="term" value="F:gamma-glutamylcyclotransferase activity"/>
    <property type="evidence" value="ECO:0007669"/>
    <property type="project" value="InterPro"/>
</dbReference>
<dbReference type="InterPro" id="IPR013024">
    <property type="entry name" value="GGCT-like"/>
</dbReference>
<dbReference type="Proteomes" id="UP000244867">
    <property type="component" value="Unassembled WGS sequence"/>
</dbReference>
<keyword evidence="4" id="KW-0808">Transferase</keyword>
<dbReference type="PANTHER" id="PTHR12935:SF0">
    <property type="entry name" value="GAMMA-GLUTAMYLCYCLOTRANSFERASE"/>
    <property type="match status" value="1"/>
</dbReference>
<dbReference type="CDD" id="cd06661">
    <property type="entry name" value="GGCT_like"/>
    <property type="match status" value="1"/>
</dbReference>
<proteinExistence type="predicted"/>
<dbReference type="Pfam" id="PF13772">
    <property type="entry name" value="AIG2_2"/>
    <property type="match status" value="1"/>
</dbReference>
<gene>
    <name evidence="4" type="ORF">C7S10_07495</name>
</gene>
<evidence type="ECO:0000256" key="2">
    <source>
        <dbReference type="PIRSR" id="PIRSR617939-1"/>
    </source>
</evidence>
<evidence type="ECO:0000256" key="3">
    <source>
        <dbReference type="PIRSR" id="PIRSR617939-2"/>
    </source>
</evidence>
<dbReference type="EMBL" id="PYXZ01000002">
    <property type="protein sequence ID" value="PUA81885.1"/>
    <property type="molecule type" value="Genomic_DNA"/>
</dbReference>
<dbReference type="InterPro" id="IPR036568">
    <property type="entry name" value="GGCT-like_sf"/>
</dbReference>
<dbReference type="OrthoDB" id="3212194at2"/>
<keyword evidence="5" id="KW-1185">Reference proteome</keyword>